<feature type="region of interest" description="Disordered" evidence="1">
    <location>
        <begin position="1"/>
        <end position="114"/>
    </location>
</feature>
<evidence type="ECO:0000313" key="3">
    <source>
        <dbReference type="Proteomes" id="UP000823616"/>
    </source>
</evidence>
<comment type="caution">
    <text evidence="2">The sequence shown here is derived from an EMBL/GenBank/DDBJ whole genome shotgun (WGS) entry which is preliminary data.</text>
</comment>
<dbReference type="AlphaFoldDB" id="A0A9D9EQ57"/>
<feature type="non-terminal residue" evidence="2">
    <location>
        <position position="114"/>
    </location>
</feature>
<evidence type="ECO:0000256" key="1">
    <source>
        <dbReference type="SAM" id="MobiDB-lite"/>
    </source>
</evidence>
<feature type="compositionally biased region" description="Polar residues" evidence="1">
    <location>
        <begin position="1"/>
        <end position="10"/>
    </location>
</feature>
<accession>A0A9D9EQ57</accession>
<proteinExistence type="predicted"/>
<protein>
    <submittedName>
        <fullName evidence="2">Uncharacterized protein</fullName>
    </submittedName>
</protein>
<organism evidence="2 3">
    <name type="scientific">Candidatus Avitreponema avistercoris</name>
    <dbReference type="NCBI Taxonomy" id="2840705"/>
    <lineage>
        <taxon>Bacteria</taxon>
        <taxon>Pseudomonadati</taxon>
        <taxon>Spirochaetota</taxon>
        <taxon>Spirochaetia</taxon>
        <taxon>Spirochaetales</taxon>
        <taxon>Candidatus Avitreponema</taxon>
    </lineage>
</organism>
<dbReference type="Proteomes" id="UP000823616">
    <property type="component" value="Unassembled WGS sequence"/>
</dbReference>
<dbReference type="EMBL" id="JADIMS010000169">
    <property type="protein sequence ID" value="MBO8451252.1"/>
    <property type="molecule type" value="Genomic_DNA"/>
</dbReference>
<name>A0A9D9EQ57_9SPIR</name>
<gene>
    <name evidence="2" type="ORF">IAA96_09140</name>
</gene>
<evidence type="ECO:0000313" key="2">
    <source>
        <dbReference type="EMBL" id="MBO8451252.1"/>
    </source>
</evidence>
<reference evidence="2" key="1">
    <citation type="submission" date="2020-10" db="EMBL/GenBank/DDBJ databases">
        <authorList>
            <person name="Gilroy R."/>
        </authorList>
    </citation>
    <scope>NUCLEOTIDE SEQUENCE</scope>
    <source>
        <strain evidence="2">B3-4054</strain>
    </source>
</reference>
<sequence>MPDDSQNTQKPKVIRIQKPKNEQAVPVSPAEEPQEKQMPETGAARLEGNGAAPRKKVVVVRRSPASGSDGQEKNAADTSGDRPVPSPAPEQPAVKPAAPSGASGESRAPAQGSG</sequence>
<reference evidence="2" key="2">
    <citation type="journal article" date="2021" name="PeerJ">
        <title>Extensive microbial diversity within the chicken gut microbiome revealed by metagenomics and culture.</title>
        <authorList>
            <person name="Gilroy R."/>
            <person name="Ravi A."/>
            <person name="Getino M."/>
            <person name="Pursley I."/>
            <person name="Horton D.L."/>
            <person name="Alikhan N.F."/>
            <person name="Baker D."/>
            <person name="Gharbi K."/>
            <person name="Hall N."/>
            <person name="Watson M."/>
            <person name="Adriaenssens E.M."/>
            <person name="Foster-Nyarko E."/>
            <person name="Jarju S."/>
            <person name="Secka A."/>
            <person name="Antonio M."/>
            <person name="Oren A."/>
            <person name="Chaudhuri R.R."/>
            <person name="La Ragione R."/>
            <person name="Hildebrand F."/>
            <person name="Pallen M.J."/>
        </authorList>
    </citation>
    <scope>NUCLEOTIDE SEQUENCE</scope>
    <source>
        <strain evidence="2">B3-4054</strain>
    </source>
</reference>